<keyword evidence="3" id="KW-0201">Cytochrome c-type biogenesis</keyword>
<dbReference type="GO" id="GO:0017004">
    <property type="term" value="P:cytochrome complex assembly"/>
    <property type="evidence" value="ECO:0007669"/>
    <property type="project" value="UniProtKB-KW"/>
</dbReference>
<dbReference type="GO" id="GO:0030313">
    <property type="term" value="C:cell envelope"/>
    <property type="evidence" value="ECO:0007669"/>
    <property type="project" value="UniProtKB-SubCell"/>
</dbReference>
<comment type="subcellular location">
    <subcellularLocation>
        <location evidence="1">Cell envelope</location>
    </subcellularLocation>
</comment>
<evidence type="ECO:0000313" key="8">
    <source>
        <dbReference type="EMBL" id="TPW32772.1"/>
    </source>
</evidence>
<evidence type="ECO:0000256" key="1">
    <source>
        <dbReference type="ARBA" id="ARBA00004196"/>
    </source>
</evidence>
<dbReference type="Pfam" id="PF23914">
    <property type="entry name" value="TPR_CcmH_CycH"/>
    <property type="match status" value="1"/>
</dbReference>
<evidence type="ECO:0000256" key="6">
    <source>
        <dbReference type="SAM" id="MobiDB-lite"/>
    </source>
</evidence>
<feature type="domain" description="Cytochrome c-type biogenesis protein H TPR" evidence="7">
    <location>
        <begin position="156"/>
        <end position="264"/>
    </location>
</feature>
<dbReference type="AlphaFoldDB" id="A0A506UHI5"/>
<dbReference type="InterPro" id="IPR019734">
    <property type="entry name" value="TPR_rpt"/>
</dbReference>
<dbReference type="EMBL" id="VHLH01000001">
    <property type="protein sequence ID" value="TPW32772.1"/>
    <property type="molecule type" value="Genomic_DNA"/>
</dbReference>
<feature type="region of interest" description="Disordered" evidence="6">
    <location>
        <begin position="407"/>
        <end position="430"/>
    </location>
</feature>
<reference evidence="8 9" key="1">
    <citation type="submission" date="2019-06" db="EMBL/GenBank/DDBJ databases">
        <authorList>
            <person name="Li M."/>
        </authorList>
    </citation>
    <scope>NUCLEOTIDE SEQUENCE [LARGE SCALE GENOMIC DNA]</scope>
    <source>
        <strain evidence="8 9">BGMRC6574</strain>
    </source>
</reference>
<dbReference type="OrthoDB" id="9815847at2"/>
<protein>
    <submittedName>
        <fullName evidence="8">C-type cytochrome biogenesis protein CcmI</fullName>
    </submittedName>
</protein>
<evidence type="ECO:0000256" key="2">
    <source>
        <dbReference type="ARBA" id="ARBA00022737"/>
    </source>
</evidence>
<name>A0A506UHI5_9HYPH</name>
<keyword evidence="4 5" id="KW-0802">TPR repeat</keyword>
<dbReference type="InterPro" id="IPR017560">
    <property type="entry name" value="Cyt_c_biogenesis_CcmI"/>
</dbReference>
<dbReference type="Pfam" id="PF13428">
    <property type="entry name" value="TPR_14"/>
    <property type="match status" value="1"/>
</dbReference>
<proteinExistence type="predicted"/>
<dbReference type="Proteomes" id="UP000320314">
    <property type="component" value="Unassembled WGS sequence"/>
</dbReference>
<dbReference type="SMART" id="SM00028">
    <property type="entry name" value="TPR"/>
    <property type="match status" value="2"/>
</dbReference>
<dbReference type="InterPro" id="IPR051263">
    <property type="entry name" value="C-type_cytochrome_biogenesis"/>
</dbReference>
<accession>A0A506UHI5</accession>
<dbReference type="PROSITE" id="PS50005">
    <property type="entry name" value="TPR"/>
    <property type="match status" value="1"/>
</dbReference>
<organism evidence="8 9">
    <name type="scientific">Pararhizobium mangrovi</name>
    <dbReference type="NCBI Taxonomy" id="2590452"/>
    <lineage>
        <taxon>Bacteria</taxon>
        <taxon>Pseudomonadati</taxon>
        <taxon>Pseudomonadota</taxon>
        <taxon>Alphaproteobacteria</taxon>
        <taxon>Hyphomicrobiales</taxon>
        <taxon>Rhizobiaceae</taxon>
        <taxon>Rhizobium/Agrobacterium group</taxon>
        <taxon>Pararhizobium</taxon>
    </lineage>
</organism>
<comment type="caution">
    <text evidence="8">The sequence shown here is derived from an EMBL/GenBank/DDBJ whole genome shotgun (WGS) entry which is preliminary data.</text>
</comment>
<dbReference type="Gene3D" id="1.25.40.10">
    <property type="entry name" value="Tetratricopeptide repeat domain"/>
    <property type="match status" value="2"/>
</dbReference>
<evidence type="ECO:0000256" key="5">
    <source>
        <dbReference type="PROSITE-ProRule" id="PRU00339"/>
    </source>
</evidence>
<dbReference type="RefSeq" id="WP_141165075.1">
    <property type="nucleotide sequence ID" value="NZ_VHLH01000001.1"/>
</dbReference>
<evidence type="ECO:0000256" key="4">
    <source>
        <dbReference type="ARBA" id="ARBA00022803"/>
    </source>
</evidence>
<feature type="repeat" description="TPR" evidence="5">
    <location>
        <begin position="352"/>
        <end position="385"/>
    </location>
</feature>
<keyword evidence="2" id="KW-0677">Repeat</keyword>
<evidence type="ECO:0000259" key="7">
    <source>
        <dbReference type="Pfam" id="PF23914"/>
    </source>
</evidence>
<feature type="compositionally biased region" description="Polar residues" evidence="6">
    <location>
        <begin position="412"/>
        <end position="430"/>
    </location>
</feature>
<dbReference type="PANTHER" id="PTHR47870:SF1">
    <property type="entry name" value="CYTOCHROME C-TYPE BIOGENESIS PROTEIN CCMH"/>
    <property type="match status" value="1"/>
</dbReference>
<sequence>MTFWLVSAGLTAAVVLAIVFPIVRSVRKGSGGAENDVAAHDVAVYRDQLSEIERDLASGTIGPTEAESARAEVGRRLLKAAREEARPERPEDGGTGGIVPFRLAIIGLVVVLVPLVGVASYARLGNPDLADEPLSARLAGPDGSPEMAGLIGKAEARLRANPEDGRGWDVLAPIYTRVGRIQDATIAWRNAIRLLGPTARRQAGLGETIVMENGGGMTDEAKAAFQAALQADPGDAKARFFLALGEAQDGKYDTALADFRALETDSADDAPWLPAVRQQIAALAGAQAAGDGDAVAAAAGVPEGEGDGTVPGGPNAAEIAAASKMSGGDRTAMIRGMVSRLDAKLADAPEDAEGWRRLVRSYMVLGDPAKARDALARALKVFPADSDHGRQLVAFAGRIGVPDADGIIGSTEAGSSSDVPATPQNGKVVQ</sequence>
<dbReference type="SUPFAM" id="SSF48452">
    <property type="entry name" value="TPR-like"/>
    <property type="match status" value="1"/>
</dbReference>
<evidence type="ECO:0000256" key="3">
    <source>
        <dbReference type="ARBA" id="ARBA00022748"/>
    </source>
</evidence>
<evidence type="ECO:0000313" key="9">
    <source>
        <dbReference type="Proteomes" id="UP000320314"/>
    </source>
</evidence>
<keyword evidence="9" id="KW-1185">Reference proteome</keyword>
<dbReference type="InterPro" id="IPR056413">
    <property type="entry name" value="TPR_CcmH_CycH"/>
</dbReference>
<gene>
    <name evidence="8" type="primary">ccmI</name>
    <name evidence="8" type="ORF">FJU11_00670</name>
</gene>
<dbReference type="NCBIfam" id="TIGR03142">
    <property type="entry name" value="cytochro_ccmI"/>
    <property type="match status" value="1"/>
</dbReference>
<dbReference type="InterPro" id="IPR011990">
    <property type="entry name" value="TPR-like_helical_dom_sf"/>
</dbReference>
<dbReference type="GO" id="GO:0005886">
    <property type="term" value="C:plasma membrane"/>
    <property type="evidence" value="ECO:0007669"/>
    <property type="project" value="TreeGrafter"/>
</dbReference>
<dbReference type="PANTHER" id="PTHR47870">
    <property type="entry name" value="CYTOCHROME C-TYPE BIOGENESIS PROTEIN CCMH"/>
    <property type="match status" value="1"/>
</dbReference>